<dbReference type="PANTHER" id="PTHR43649">
    <property type="entry name" value="ARABINOSE-BINDING PROTEIN-RELATED"/>
    <property type="match status" value="1"/>
</dbReference>
<sequence length="401" mass="43506">MIIMKRLSPQWEKATGNKINWVVLEENVLRQRVTTDIATKGGEFDVITIGAYETPIWGKLGWLSPLNDFDKSYDYADLFPSLRNGLSVNGTLYAAPFYAESSFTLYRSDLFKQAGLVMPEHPTWNQVAGLADKLTDRSKGVYGICLRGKPGWGESMGIITTMANTFGGSWFDMSWQPQLTSQPWEKAVSFYVDLLRRDGPPGATSNGFNENQALFATGHCAIWVDATSAAGRLYNKETSKVGGVLAFAQAPVDVTPKGAAWFWAWSLAIPATTHHLDAAKSFVQWATSKDYVNLVGTTAGWVAAPPGTRQSTYDNPNYQKAAPFAGMVLKAILSADPAHPTENPVPYTGIQFVAIPEFQAIGTTVSQDIAAALAGRETVAAALSAAQAQTVSAMQQANYLK</sequence>
<name>A0A964E583_9PROT</name>
<reference evidence="3 4" key="1">
    <citation type="journal article" date="2021" name="Microorganisms">
        <title>Acidisoma silvae sp. nov. and Acidisomacellulosilytica sp. nov., Two Acidophilic Bacteria Isolated from Decaying Wood, Hydrolyzing Cellulose and Producing Poly-3-hydroxybutyrate.</title>
        <authorList>
            <person name="Mieszkin S."/>
            <person name="Pouder E."/>
            <person name="Uroz S."/>
            <person name="Simon-Colin C."/>
            <person name="Alain K."/>
        </authorList>
    </citation>
    <scope>NUCLEOTIDE SEQUENCE [LARGE SCALE GENOMIC DNA]</scope>
    <source>
        <strain evidence="3 4">HW T5.17</strain>
    </source>
</reference>
<organism evidence="3 4">
    <name type="scientific">Acidisoma cellulosilyticum</name>
    <dbReference type="NCBI Taxonomy" id="2802395"/>
    <lineage>
        <taxon>Bacteria</taxon>
        <taxon>Pseudomonadati</taxon>
        <taxon>Pseudomonadota</taxon>
        <taxon>Alphaproteobacteria</taxon>
        <taxon>Acetobacterales</taxon>
        <taxon>Acidocellaceae</taxon>
        <taxon>Acidisoma</taxon>
    </lineage>
</organism>
<proteinExistence type="inferred from homology"/>
<dbReference type="GO" id="GO:0042597">
    <property type="term" value="C:periplasmic space"/>
    <property type="evidence" value="ECO:0007669"/>
    <property type="project" value="UniProtKB-SubCell"/>
</dbReference>
<dbReference type="EMBL" id="JAESVA010000006">
    <property type="protein sequence ID" value="MCB8882271.1"/>
    <property type="molecule type" value="Genomic_DNA"/>
</dbReference>
<evidence type="ECO:0000256" key="1">
    <source>
        <dbReference type="ARBA" id="ARBA00004418"/>
    </source>
</evidence>
<dbReference type="Proteomes" id="UP000721844">
    <property type="component" value="Unassembled WGS sequence"/>
</dbReference>
<dbReference type="SUPFAM" id="SSF53850">
    <property type="entry name" value="Periplasmic binding protein-like II"/>
    <property type="match status" value="1"/>
</dbReference>
<evidence type="ECO:0000256" key="2">
    <source>
        <dbReference type="ARBA" id="ARBA00008520"/>
    </source>
</evidence>
<evidence type="ECO:0000313" key="4">
    <source>
        <dbReference type="Proteomes" id="UP000721844"/>
    </source>
</evidence>
<dbReference type="CDD" id="cd13585">
    <property type="entry name" value="PBP2_TMBP_like"/>
    <property type="match status" value="1"/>
</dbReference>
<comment type="similarity">
    <text evidence="2">Belongs to the bacterial solute-binding protein 1 family.</text>
</comment>
<comment type="subcellular location">
    <subcellularLocation>
        <location evidence="1">Periplasm</location>
    </subcellularLocation>
</comment>
<dbReference type="Gene3D" id="3.40.190.10">
    <property type="entry name" value="Periplasmic binding protein-like II"/>
    <property type="match status" value="2"/>
</dbReference>
<protein>
    <submittedName>
        <fullName evidence="3">Sugar ABC transporter substrate-binding protein</fullName>
    </submittedName>
</protein>
<dbReference type="Pfam" id="PF01547">
    <property type="entry name" value="SBP_bac_1"/>
    <property type="match status" value="1"/>
</dbReference>
<evidence type="ECO:0000313" key="3">
    <source>
        <dbReference type="EMBL" id="MCB8882271.1"/>
    </source>
</evidence>
<dbReference type="InterPro" id="IPR006059">
    <property type="entry name" value="SBP"/>
</dbReference>
<accession>A0A964E583</accession>
<dbReference type="PANTHER" id="PTHR43649:SF12">
    <property type="entry name" value="DIACETYLCHITOBIOSE BINDING PROTEIN DASA"/>
    <property type="match status" value="1"/>
</dbReference>
<gene>
    <name evidence="3" type="ORF">ACELLULO517_18635</name>
</gene>
<comment type="caution">
    <text evidence="3">The sequence shown here is derived from an EMBL/GenBank/DDBJ whole genome shotgun (WGS) entry which is preliminary data.</text>
</comment>
<dbReference type="AlphaFoldDB" id="A0A964E583"/>
<keyword evidence="4" id="KW-1185">Reference proteome</keyword>
<dbReference type="InterPro" id="IPR050490">
    <property type="entry name" value="Bact_solute-bd_prot1"/>
</dbReference>